<comment type="caution">
    <text evidence="2">The sequence shown here is derived from an EMBL/GenBank/DDBJ whole genome shotgun (WGS) entry which is preliminary data.</text>
</comment>
<accession>A0A5J4PDY3</accession>
<protein>
    <submittedName>
        <fullName evidence="2">Uncharacterized protein</fullName>
    </submittedName>
</protein>
<gene>
    <name evidence="2" type="ORF">EZS27_040652</name>
</gene>
<feature type="non-terminal residue" evidence="2">
    <location>
        <position position="1"/>
    </location>
</feature>
<keyword evidence="1" id="KW-0175">Coiled coil</keyword>
<dbReference type="EMBL" id="SNRY01009000">
    <property type="protein sequence ID" value="KAA6307676.1"/>
    <property type="molecule type" value="Genomic_DNA"/>
</dbReference>
<name>A0A5J4PDY3_9ZZZZ</name>
<reference evidence="2" key="1">
    <citation type="submission" date="2019-03" db="EMBL/GenBank/DDBJ databases">
        <title>Single cell metagenomics reveals metabolic interactions within the superorganism composed of flagellate Streblomastix strix and complex community of Bacteroidetes bacteria on its surface.</title>
        <authorList>
            <person name="Treitli S.C."/>
            <person name="Kolisko M."/>
            <person name="Husnik F."/>
            <person name="Keeling P."/>
            <person name="Hampl V."/>
        </authorList>
    </citation>
    <scope>NUCLEOTIDE SEQUENCE</scope>
    <source>
        <strain evidence="2">STM</strain>
    </source>
</reference>
<evidence type="ECO:0000256" key="1">
    <source>
        <dbReference type="SAM" id="Coils"/>
    </source>
</evidence>
<organism evidence="2">
    <name type="scientific">termite gut metagenome</name>
    <dbReference type="NCBI Taxonomy" id="433724"/>
    <lineage>
        <taxon>unclassified sequences</taxon>
        <taxon>metagenomes</taxon>
        <taxon>organismal metagenomes</taxon>
    </lineage>
</organism>
<proteinExistence type="predicted"/>
<evidence type="ECO:0000313" key="2">
    <source>
        <dbReference type="EMBL" id="KAA6307676.1"/>
    </source>
</evidence>
<feature type="coiled-coil region" evidence="1">
    <location>
        <begin position="12"/>
        <end position="46"/>
    </location>
</feature>
<sequence length="97" mass="10970">TDRKAAVELYELSQLLSSIEQVKKEIEETNRHIEFIKKNIEGANINFLAAFSSSLPLQAVSNNNIPASINSLLIPLFFVLMRAKIQIIFKFISVVHL</sequence>
<dbReference type="AlphaFoldDB" id="A0A5J4PDY3"/>